<keyword evidence="1" id="KW-0812">Transmembrane</keyword>
<dbReference type="AlphaFoldDB" id="A0A1W1U9X4"/>
<reference evidence="2 3" key="1">
    <citation type="submission" date="2017-04" db="EMBL/GenBank/DDBJ databases">
        <authorList>
            <person name="Afonso C.L."/>
            <person name="Miller P.J."/>
            <person name="Scott M.A."/>
            <person name="Spackman E."/>
            <person name="Goraichik I."/>
            <person name="Dimitrov K.M."/>
            <person name="Suarez D.L."/>
            <person name="Swayne D.E."/>
        </authorList>
    </citation>
    <scope>NUCLEOTIDE SEQUENCE [LARGE SCALE GENOMIC DNA]</scope>
    <source>
        <strain evidence="2 3">KR-140</strain>
    </source>
</reference>
<dbReference type="EMBL" id="FWWU01000001">
    <property type="protein sequence ID" value="SMB77867.1"/>
    <property type="molecule type" value="Genomic_DNA"/>
</dbReference>
<keyword evidence="3" id="KW-1185">Reference proteome</keyword>
<protein>
    <submittedName>
        <fullName evidence="2">Uncharacterized protein</fullName>
    </submittedName>
</protein>
<evidence type="ECO:0000313" key="2">
    <source>
        <dbReference type="EMBL" id="SMB77867.1"/>
    </source>
</evidence>
<proteinExistence type="predicted"/>
<gene>
    <name evidence="2" type="ORF">SAMN00790413_03974</name>
</gene>
<name>A0A1W1U9X4_9DEIO</name>
<accession>A0A1W1U9X4</accession>
<evidence type="ECO:0000313" key="3">
    <source>
        <dbReference type="Proteomes" id="UP000192582"/>
    </source>
</evidence>
<keyword evidence="1" id="KW-1133">Transmembrane helix</keyword>
<dbReference type="STRING" id="695939.SAMN00790413_03974"/>
<dbReference type="Proteomes" id="UP000192582">
    <property type="component" value="Unassembled WGS sequence"/>
</dbReference>
<feature type="transmembrane region" description="Helical" evidence="1">
    <location>
        <begin position="12"/>
        <end position="31"/>
    </location>
</feature>
<sequence length="141" mass="16233">MRFQTMYVDMRPVAVKWLGILSCLAFLFLILTSMQPDFQRAVQQFVKVYEQSHESVRKGAGIQFWTTCVQASSCWKTILFSWSASLLIKSLYLGCLTFGLICTFFGMYWRPEVVAMRDVRINSARVEESKVKSPRAPGRTL</sequence>
<feature type="transmembrane region" description="Helical" evidence="1">
    <location>
        <begin position="91"/>
        <end position="109"/>
    </location>
</feature>
<keyword evidence="1" id="KW-0472">Membrane</keyword>
<evidence type="ECO:0000256" key="1">
    <source>
        <dbReference type="SAM" id="Phobius"/>
    </source>
</evidence>
<organism evidence="2 3">
    <name type="scientific">Deinococcus hopiensis KR-140</name>
    <dbReference type="NCBI Taxonomy" id="695939"/>
    <lineage>
        <taxon>Bacteria</taxon>
        <taxon>Thermotogati</taxon>
        <taxon>Deinococcota</taxon>
        <taxon>Deinococci</taxon>
        <taxon>Deinococcales</taxon>
        <taxon>Deinococcaceae</taxon>
        <taxon>Deinococcus</taxon>
    </lineage>
</organism>